<evidence type="ECO:0000313" key="1">
    <source>
        <dbReference type="EMBL" id="MPN44945.1"/>
    </source>
</evidence>
<comment type="caution">
    <text evidence="1">The sequence shown here is derived from an EMBL/GenBank/DDBJ whole genome shotgun (WGS) entry which is preliminary data.</text>
</comment>
<protein>
    <submittedName>
        <fullName evidence="1">Uncharacterized protein</fullName>
    </submittedName>
</protein>
<proteinExistence type="predicted"/>
<dbReference type="AlphaFoldDB" id="A0A645I0Z2"/>
<gene>
    <name evidence="1" type="ORF">SDC9_192512</name>
</gene>
<sequence>MLPKPDFGTLTAANTSSAEFTATYTGVSLDDAKAYVEKIKSKGFTSEQKLTDQKLFGVTVYLYEATDSSSSLISVGLTSGIFVISLNKAK</sequence>
<accession>A0A645I0Z2</accession>
<name>A0A645I0Z2_9ZZZZ</name>
<dbReference type="EMBL" id="VSSQ01104475">
    <property type="protein sequence ID" value="MPN44945.1"/>
    <property type="molecule type" value="Genomic_DNA"/>
</dbReference>
<reference evidence="1" key="1">
    <citation type="submission" date="2019-08" db="EMBL/GenBank/DDBJ databases">
        <authorList>
            <person name="Kucharzyk K."/>
            <person name="Murdoch R.W."/>
            <person name="Higgins S."/>
            <person name="Loffler F."/>
        </authorList>
    </citation>
    <scope>NUCLEOTIDE SEQUENCE</scope>
</reference>
<organism evidence="1">
    <name type="scientific">bioreactor metagenome</name>
    <dbReference type="NCBI Taxonomy" id="1076179"/>
    <lineage>
        <taxon>unclassified sequences</taxon>
        <taxon>metagenomes</taxon>
        <taxon>ecological metagenomes</taxon>
    </lineage>
</organism>